<proteinExistence type="predicted"/>
<evidence type="ECO:0000313" key="2">
    <source>
        <dbReference type="EMBL" id="RKP12262.1"/>
    </source>
</evidence>
<dbReference type="Proteomes" id="UP000267251">
    <property type="component" value="Unassembled WGS sequence"/>
</dbReference>
<accession>A0A4P9Y178</accession>
<dbReference type="AlphaFoldDB" id="A0A4P9Y178"/>
<feature type="compositionally biased region" description="Basic and acidic residues" evidence="1">
    <location>
        <begin position="71"/>
        <end position="83"/>
    </location>
</feature>
<evidence type="ECO:0000256" key="1">
    <source>
        <dbReference type="SAM" id="MobiDB-lite"/>
    </source>
</evidence>
<protein>
    <submittedName>
        <fullName evidence="2">Uncharacterized protein</fullName>
    </submittedName>
</protein>
<keyword evidence="3" id="KW-1185">Reference proteome</keyword>
<feature type="compositionally biased region" description="Low complexity" evidence="1">
    <location>
        <begin position="16"/>
        <end position="56"/>
    </location>
</feature>
<evidence type="ECO:0000313" key="3">
    <source>
        <dbReference type="Proteomes" id="UP000267251"/>
    </source>
</evidence>
<dbReference type="EMBL" id="KZ988406">
    <property type="protein sequence ID" value="RKP12262.1"/>
    <property type="molecule type" value="Genomic_DNA"/>
</dbReference>
<sequence>MPRSSSRISTRRSKADTSAAQDASSAPGTVTSSPPPSGSVVSSTATNAPAKSPAAAGDEDMSFFEKIVQAKADREAKGKEASKKGSRTSPTPSASVALSNSTDNASTDASVRPAFLRSRLPDPRIAAANADSDSSSDNDRQPIHSSSSICMAPPTVEKTLPVATIDPYHGWPFDSGADSEHTPPTPVSQDSPATTKRAKRTKATSEAERRQRIRESARKSQAKSRKGLAAEGPDKDDDTIIQHKRSVMRSNFRYAAKIPAAAMQMTARYFWEARGKMDCRGQMVEESSLQGQALKDARRKNEAIKHAWCDAEWDRIRYGGLSGEFSQERKKEIDATIEEHIQVLVDEKMEASAPKFRARMAQARQKAGCPNRCGTCRIHTNGKLDGPCTGSPGPSSSSRPKGSSGRKRKPTTRYSGDGHASDGAEDTEEATPTSPDEEPTVSDTNFLEEDTEALVDEDASYDDDASPPSPQPSKPPAVDYSTLPPTDQEESDLA</sequence>
<reference evidence="3" key="1">
    <citation type="journal article" date="2018" name="Nat. Microbiol.">
        <title>Leveraging single-cell genomics to expand the fungal tree of life.</title>
        <authorList>
            <person name="Ahrendt S.R."/>
            <person name="Quandt C.A."/>
            <person name="Ciobanu D."/>
            <person name="Clum A."/>
            <person name="Salamov A."/>
            <person name="Andreopoulos B."/>
            <person name="Cheng J.F."/>
            <person name="Woyke T."/>
            <person name="Pelin A."/>
            <person name="Henrissat B."/>
            <person name="Reynolds N.K."/>
            <person name="Benny G.L."/>
            <person name="Smith M.E."/>
            <person name="James T.Y."/>
            <person name="Grigoriev I.V."/>
        </authorList>
    </citation>
    <scope>NUCLEOTIDE SEQUENCE [LARGE SCALE GENOMIC DNA]</scope>
</reference>
<feature type="compositionally biased region" description="Polar residues" evidence="1">
    <location>
        <begin position="87"/>
        <end position="109"/>
    </location>
</feature>
<feature type="region of interest" description="Disordered" evidence="1">
    <location>
        <begin position="1"/>
        <end position="240"/>
    </location>
</feature>
<organism evidence="2 3">
    <name type="scientific">Piptocephalis cylindrospora</name>
    <dbReference type="NCBI Taxonomy" id="1907219"/>
    <lineage>
        <taxon>Eukaryota</taxon>
        <taxon>Fungi</taxon>
        <taxon>Fungi incertae sedis</taxon>
        <taxon>Zoopagomycota</taxon>
        <taxon>Zoopagomycotina</taxon>
        <taxon>Zoopagomycetes</taxon>
        <taxon>Zoopagales</taxon>
        <taxon>Piptocephalidaceae</taxon>
        <taxon>Piptocephalis</taxon>
    </lineage>
</organism>
<gene>
    <name evidence="2" type="ORF">BJ684DRAFT_21185</name>
</gene>
<feature type="compositionally biased region" description="Low complexity" evidence="1">
    <location>
        <begin position="390"/>
        <end position="403"/>
    </location>
</feature>
<name>A0A4P9Y178_9FUNG</name>
<feature type="compositionally biased region" description="Basic and acidic residues" evidence="1">
    <location>
        <begin position="203"/>
        <end position="218"/>
    </location>
</feature>
<feature type="compositionally biased region" description="Low complexity" evidence="1">
    <location>
        <begin position="126"/>
        <end position="135"/>
    </location>
</feature>
<feature type="compositionally biased region" description="Acidic residues" evidence="1">
    <location>
        <begin position="423"/>
        <end position="465"/>
    </location>
</feature>
<feature type="region of interest" description="Disordered" evidence="1">
    <location>
        <begin position="380"/>
        <end position="494"/>
    </location>
</feature>